<evidence type="ECO:0000313" key="7">
    <source>
        <dbReference type="EMBL" id="MVX56937.1"/>
    </source>
</evidence>
<accession>A0A6L6YH54</accession>
<evidence type="ECO:0000256" key="5">
    <source>
        <dbReference type="ARBA" id="ARBA00022840"/>
    </source>
</evidence>
<sequence length="287" mass="30946">MPRFVLTIQSHVAFGFVGNSAAVFPLQLRGFTPIVINTVEFSNHTGHPQTRGQVFTAEMIEEVIEGVRELGVLPKCEGLLSGYLGDAGIGKVVLHLAEEIKRANPNAIWLCDPVMGDTDSGVFVRPGIPEFMKAHFLNGLADITTPNQFELELLLGRPVVSRQDAVEAARNLFIEKGCKVVFVTSLLTKDVPQGFIETLAVTADKAWTVRTPFISQKAVPNGQGDVFAASSFGIYLNTHSAKAALEGAVSTLYGLVSAAPDNDLDLPLIDAQKEILTPSTIFKAEEI</sequence>
<organism evidence="7 8">
    <name type="scientific">Parasutterella muris</name>
    <dbReference type="NCBI Taxonomy" id="2565572"/>
    <lineage>
        <taxon>Bacteria</taxon>
        <taxon>Pseudomonadati</taxon>
        <taxon>Pseudomonadota</taxon>
        <taxon>Betaproteobacteria</taxon>
        <taxon>Burkholderiales</taxon>
        <taxon>Sutterellaceae</taxon>
        <taxon>Parasutterella</taxon>
    </lineage>
</organism>
<dbReference type="PANTHER" id="PTHR10534:SF2">
    <property type="entry name" value="PYRIDOXAL KINASE"/>
    <property type="match status" value="1"/>
</dbReference>
<keyword evidence="4 7" id="KW-0418">Kinase</keyword>
<dbReference type="OrthoDB" id="9800808at2"/>
<dbReference type="GO" id="GO:0008478">
    <property type="term" value="F:pyridoxal kinase activity"/>
    <property type="evidence" value="ECO:0007669"/>
    <property type="project" value="UniProtKB-EC"/>
</dbReference>
<keyword evidence="5" id="KW-0067">ATP-binding</keyword>
<evidence type="ECO:0000256" key="1">
    <source>
        <dbReference type="ARBA" id="ARBA00012104"/>
    </source>
</evidence>
<dbReference type="RefSeq" id="WP_160335366.1">
    <property type="nucleotide sequence ID" value="NZ_WSRP01000018.1"/>
</dbReference>
<keyword evidence="2 7" id="KW-0808">Transferase</keyword>
<dbReference type="GO" id="GO:0009443">
    <property type="term" value="P:pyridoxal 5'-phosphate salvage"/>
    <property type="evidence" value="ECO:0007669"/>
    <property type="project" value="InterPro"/>
</dbReference>
<dbReference type="PANTHER" id="PTHR10534">
    <property type="entry name" value="PYRIDOXAL KINASE"/>
    <property type="match status" value="1"/>
</dbReference>
<reference evidence="7 8" key="1">
    <citation type="submission" date="2019-12" db="EMBL/GenBank/DDBJ databases">
        <title>Microbes associate with the intestines of laboratory mice.</title>
        <authorList>
            <person name="Navarre W."/>
            <person name="Wong E."/>
        </authorList>
    </citation>
    <scope>NUCLEOTIDE SEQUENCE [LARGE SCALE GENOMIC DNA]</scope>
    <source>
        <strain evidence="7 8">NM82_D38</strain>
    </source>
</reference>
<dbReference type="GO" id="GO:0005524">
    <property type="term" value="F:ATP binding"/>
    <property type="evidence" value="ECO:0007669"/>
    <property type="project" value="UniProtKB-KW"/>
</dbReference>
<name>A0A6L6YH54_9BURK</name>
<feature type="domain" description="Pyridoxamine kinase/Phosphomethylpyrimidine kinase" evidence="6">
    <location>
        <begin position="76"/>
        <end position="256"/>
    </location>
</feature>
<protein>
    <recommendedName>
        <fullName evidence="1">pyridoxal kinase</fullName>
        <ecNumber evidence="1">2.7.1.35</ecNumber>
    </recommendedName>
</protein>
<dbReference type="EMBL" id="WSRP01000018">
    <property type="protein sequence ID" value="MVX56937.1"/>
    <property type="molecule type" value="Genomic_DNA"/>
</dbReference>
<evidence type="ECO:0000313" key="8">
    <source>
        <dbReference type="Proteomes" id="UP000472580"/>
    </source>
</evidence>
<dbReference type="AlphaFoldDB" id="A0A6L6YH54"/>
<dbReference type="InterPro" id="IPR029056">
    <property type="entry name" value="Ribokinase-like"/>
</dbReference>
<dbReference type="InterPro" id="IPR013749">
    <property type="entry name" value="PM/HMP-P_kinase-1"/>
</dbReference>
<evidence type="ECO:0000259" key="6">
    <source>
        <dbReference type="Pfam" id="PF08543"/>
    </source>
</evidence>
<dbReference type="NCBIfam" id="NF004398">
    <property type="entry name" value="PRK05756.1"/>
    <property type="match status" value="1"/>
</dbReference>
<dbReference type="NCBIfam" id="TIGR00687">
    <property type="entry name" value="pyridox_kin"/>
    <property type="match status" value="1"/>
</dbReference>
<evidence type="ECO:0000256" key="2">
    <source>
        <dbReference type="ARBA" id="ARBA00022679"/>
    </source>
</evidence>
<dbReference type="Proteomes" id="UP000472580">
    <property type="component" value="Unassembled WGS sequence"/>
</dbReference>
<evidence type="ECO:0000256" key="3">
    <source>
        <dbReference type="ARBA" id="ARBA00022741"/>
    </source>
</evidence>
<dbReference type="CDD" id="cd01173">
    <property type="entry name" value="pyridoxal_pyridoxamine_kinase"/>
    <property type="match status" value="1"/>
</dbReference>
<evidence type="ECO:0000256" key="4">
    <source>
        <dbReference type="ARBA" id="ARBA00022777"/>
    </source>
</evidence>
<dbReference type="InterPro" id="IPR004625">
    <property type="entry name" value="PyrdxlKinase"/>
</dbReference>
<proteinExistence type="predicted"/>
<keyword evidence="3" id="KW-0547">Nucleotide-binding</keyword>
<gene>
    <name evidence="7" type="primary">pdxY</name>
    <name evidence="7" type="ORF">E5987_06910</name>
</gene>
<dbReference type="SUPFAM" id="SSF53613">
    <property type="entry name" value="Ribokinase-like"/>
    <property type="match status" value="1"/>
</dbReference>
<comment type="caution">
    <text evidence="7">The sequence shown here is derived from an EMBL/GenBank/DDBJ whole genome shotgun (WGS) entry which is preliminary data.</text>
</comment>
<dbReference type="Gene3D" id="3.40.1190.20">
    <property type="match status" value="1"/>
</dbReference>
<dbReference type="Pfam" id="PF08543">
    <property type="entry name" value="Phos_pyr_kin"/>
    <property type="match status" value="1"/>
</dbReference>
<dbReference type="EC" id="2.7.1.35" evidence="1"/>
<keyword evidence="8" id="KW-1185">Reference proteome</keyword>
<dbReference type="GO" id="GO:0005829">
    <property type="term" value="C:cytosol"/>
    <property type="evidence" value="ECO:0007669"/>
    <property type="project" value="TreeGrafter"/>
</dbReference>